<evidence type="ECO:0000256" key="2">
    <source>
        <dbReference type="SAM" id="SignalP"/>
    </source>
</evidence>
<dbReference type="Gene3D" id="3.40.190.10">
    <property type="entry name" value="Periplasmic binding protein-like II"/>
    <property type="match status" value="1"/>
</dbReference>
<protein>
    <submittedName>
        <fullName evidence="3">Tripartite tricarboxylate transporter family receptor</fullName>
    </submittedName>
</protein>
<sequence length="322" mass="33578">MHLRKSAGWALGAVLLGGMGSAAAAYPDKPIKMVIAFAPGGTSDTLGRLVATHLSKALGQPVVAENRPGATGTIGTNAVAKAAPDGYTLLMASSSSHYSAYLYPSVPYDLKNDFAPVAGMAVLPLYIVARPDFPASNIAELVALAKKKNGGVTYASPGSGGAAHLATELFMKEAGIQMLHVPYKGVAAAIADIMGGRVDLIFDSVSTSQQYVATGKLKALGISSAQRAKVVPTVPTVAESGFPGFEATYWMGLWAPAGTPPAMVERINGAVQDFLKSDEMRQRIAEIGGELLPGTPKDFGSYVERDSRRWVGIIKELGLKAD</sequence>
<dbReference type="InterPro" id="IPR042100">
    <property type="entry name" value="Bug_dom1"/>
</dbReference>
<organism evidence="3 4">
    <name type="scientific">Pigmentiphaga humi</name>
    <dbReference type="NCBI Taxonomy" id="2478468"/>
    <lineage>
        <taxon>Bacteria</taxon>
        <taxon>Pseudomonadati</taxon>
        <taxon>Pseudomonadota</taxon>
        <taxon>Betaproteobacteria</taxon>
        <taxon>Burkholderiales</taxon>
        <taxon>Alcaligenaceae</taxon>
        <taxon>Pigmentiphaga</taxon>
    </lineage>
</organism>
<dbReference type="SUPFAM" id="SSF53850">
    <property type="entry name" value="Periplasmic binding protein-like II"/>
    <property type="match status" value="1"/>
</dbReference>
<comment type="similarity">
    <text evidence="1">Belongs to the UPF0065 (bug) family.</text>
</comment>
<gene>
    <name evidence="3" type="ORF">PIGHUM_02091</name>
</gene>
<evidence type="ECO:0000256" key="1">
    <source>
        <dbReference type="ARBA" id="ARBA00006987"/>
    </source>
</evidence>
<keyword evidence="4" id="KW-1185">Reference proteome</keyword>
<dbReference type="PANTHER" id="PTHR42928">
    <property type="entry name" value="TRICARBOXYLATE-BINDING PROTEIN"/>
    <property type="match status" value="1"/>
</dbReference>
<keyword evidence="2" id="KW-0732">Signal</keyword>
<evidence type="ECO:0000313" key="4">
    <source>
        <dbReference type="Proteomes" id="UP000277294"/>
    </source>
</evidence>
<evidence type="ECO:0000313" key="3">
    <source>
        <dbReference type="EMBL" id="VCU70024.1"/>
    </source>
</evidence>
<dbReference type="Proteomes" id="UP000277294">
    <property type="component" value="Unassembled WGS sequence"/>
</dbReference>
<dbReference type="AlphaFoldDB" id="A0A3P4B157"/>
<keyword evidence="3" id="KW-0675">Receptor</keyword>
<feature type="signal peptide" evidence="2">
    <location>
        <begin position="1"/>
        <end position="24"/>
    </location>
</feature>
<dbReference type="Pfam" id="PF03401">
    <property type="entry name" value="TctC"/>
    <property type="match status" value="1"/>
</dbReference>
<dbReference type="OrthoDB" id="8678477at2"/>
<dbReference type="Gene3D" id="3.40.190.150">
    <property type="entry name" value="Bordetella uptake gene, domain 1"/>
    <property type="match status" value="1"/>
</dbReference>
<reference evidence="3 4" key="1">
    <citation type="submission" date="2018-10" db="EMBL/GenBank/DDBJ databases">
        <authorList>
            <person name="Criscuolo A."/>
        </authorList>
    </citation>
    <scope>NUCLEOTIDE SEQUENCE [LARGE SCALE GENOMIC DNA]</scope>
    <source>
        <strain evidence="3">DnA1</strain>
    </source>
</reference>
<dbReference type="PANTHER" id="PTHR42928:SF5">
    <property type="entry name" value="BLR1237 PROTEIN"/>
    <property type="match status" value="1"/>
</dbReference>
<dbReference type="RefSeq" id="WP_124079543.1">
    <property type="nucleotide sequence ID" value="NZ_UWPJ01000017.1"/>
</dbReference>
<name>A0A3P4B157_9BURK</name>
<dbReference type="InterPro" id="IPR005064">
    <property type="entry name" value="BUG"/>
</dbReference>
<proteinExistence type="inferred from homology"/>
<dbReference type="CDD" id="cd13578">
    <property type="entry name" value="PBP2_Bug27"/>
    <property type="match status" value="1"/>
</dbReference>
<feature type="chain" id="PRO_5018290356" evidence="2">
    <location>
        <begin position="25"/>
        <end position="322"/>
    </location>
</feature>
<accession>A0A3P4B157</accession>
<dbReference type="PIRSF" id="PIRSF017082">
    <property type="entry name" value="YflP"/>
    <property type="match status" value="1"/>
</dbReference>
<dbReference type="EMBL" id="UWPJ01000017">
    <property type="protein sequence ID" value="VCU70024.1"/>
    <property type="molecule type" value="Genomic_DNA"/>
</dbReference>